<feature type="compositionally biased region" description="Basic and acidic residues" evidence="1">
    <location>
        <begin position="197"/>
        <end position="206"/>
    </location>
</feature>
<organism evidence="3">
    <name type="scientific">Salpingoeca rosetta (strain ATCC 50818 / BSB-021)</name>
    <dbReference type="NCBI Taxonomy" id="946362"/>
    <lineage>
        <taxon>Eukaryota</taxon>
        <taxon>Choanoflagellata</taxon>
        <taxon>Craspedida</taxon>
        <taxon>Salpingoecidae</taxon>
        <taxon>Salpingoeca</taxon>
    </lineage>
</organism>
<dbReference type="RefSeq" id="XP_004993243.1">
    <property type="nucleotide sequence ID" value="XM_004993186.1"/>
</dbReference>
<feature type="compositionally biased region" description="Basic and acidic residues" evidence="1">
    <location>
        <begin position="617"/>
        <end position="638"/>
    </location>
</feature>
<feature type="compositionally biased region" description="Polar residues" evidence="1">
    <location>
        <begin position="849"/>
        <end position="863"/>
    </location>
</feature>
<feature type="compositionally biased region" description="Low complexity" evidence="1">
    <location>
        <begin position="560"/>
        <end position="577"/>
    </location>
</feature>
<evidence type="ECO:0000313" key="3">
    <source>
        <dbReference type="Proteomes" id="UP000007799"/>
    </source>
</evidence>
<sequence length="927" mass="100279">MSMSSCDQSSRPPTAPATPQTEGDGGSHAQQHQDDALSTGAVQAEGDDAHDHSSPEKGEVSDGTTPPPPLQQQQPQQPQQPQDAGPNEGTAGVDATQGKDVGHSDNGHRQRSDRSSEPFHVDEAKLVSSVLEKLQMSERDLATSGSRPATRHSRTGSRHARTRTSGQSSTTSTTHLGHHYTTDPPSSASYFGLPDVADEHPGHDDDLALSYGLHTSQRNPLGVRGTHSATSIQDGGPTAPIDSGYRPSSRDAPRRRHHLKHTTSASTIAAATATATGSSSSSAGGGGSGGVVLPPLGPSASVTSTTSMSHPQHQQQHQQHQRPRSRSVSDNVRINALPAHIRPADMLAILHPSRPSSAAAVVFGSGSDDEDENGDERGDGGVYGDDDVEGTAQQHDQQHEQQQHRVSGRDVLSSRASSHLPEYAGSVVHPNWSAGNVLASTNISSALTLSHHTSSIGSSSMGSLHRSSSCSTLAPPHHHQPPQTAPSTTDVLDAENEYGRAAMNRCWSTVASRGSVTMAPLFAQSDTPASPPAGPLSATSLTDARRPTTPPSSERGHMRSAAGTAATHAGTAQHSHSPSTAAQRRRRNLRGARYTGGPAGVLMSAARSVSRSHRRAKERDDAMDKRSKVDAVEDGKREAMAHRISTAIADRAHLDRDKSTHQSLLDTMAEARGEEDRERHERVRQQREERAMQHMKAMNRWDIDRMLKQTDRVIMRRRVHESLSRAQFEDLERRRAAVQRVRHHKQFVQAASRNHRMRETWHGKYAVPPRATLAPAPVQSTTYDSPGLNRRSQARELSPLRVDHRYWQYLSQERVRDSLQGQLRSSWQDVDSIVRRESKHMPATHSDDGSQPSSRADSVQSFVSHPDIEPPSMHPTMPALRSAPLLRRQNSSEKRALGHSSHPPAPPSPSSSSSHALLRCTSRPSSS</sequence>
<dbReference type="InParanoid" id="F2UCN6"/>
<feature type="region of interest" description="Disordered" evidence="1">
    <location>
        <begin position="772"/>
        <end position="792"/>
    </location>
</feature>
<feature type="region of interest" description="Disordered" evidence="1">
    <location>
        <begin position="522"/>
        <end position="587"/>
    </location>
</feature>
<feature type="compositionally biased region" description="Low complexity" evidence="1">
    <location>
        <begin position="163"/>
        <end position="175"/>
    </location>
</feature>
<dbReference type="AlphaFoldDB" id="F2UCN6"/>
<dbReference type="Proteomes" id="UP000007799">
    <property type="component" value="Unassembled WGS sequence"/>
</dbReference>
<dbReference type="EMBL" id="GL832968">
    <property type="protein sequence ID" value="EGD74343.1"/>
    <property type="molecule type" value="Genomic_DNA"/>
</dbReference>
<dbReference type="KEGG" id="sre:PTSG_06353"/>
<feature type="region of interest" description="Disordered" evidence="1">
    <location>
        <begin position="1"/>
        <end position="329"/>
    </location>
</feature>
<keyword evidence="3" id="KW-1185">Reference proteome</keyword>
<feature type="region of interest" description="Disordered" evidence="1">
    <location>
        <begin position="604"/>
        <end position="638"/>
    </location>
</feature>
<gene>
    <name evidence="2" type="ORF">PTSG_06353</name>
</gene>
<evidence type="ECO:0000313" key="2">
    <source>
        <dbReference type="EMBL" id="EGD74343.1"/>
    </source>
</evidence>
<feature type="compositionally biased region" description="Basic and acidic residues" evidence="1">
    <location>
        <begin position="100"/>
        <end position="125"/>
    </location>
</feature>
<protein>
    <submittedName>
        <fullName evidence="2">Uncharacterized protein</fullName>
    </submittedName>
</protein>
<name>F2UCN6_SALR5</name>
<feature type="compositionally biased region" description="Low complexity" evidence="1">
    <location>
        <begin position="262"/>
        <end position="282"/>
    </location>
</feature>
<reference evidence="2" key="1">
    <citation type="submission" date="2009-08" db="EMBL/GenBank/DDBJ databases">
        <title>Annotation of Salpingoeca rosetta.</title>
        <authorList>
            <consortium name="The Broad Institute Genome Sequencing Platform"/>
            <person name="Russ C."/>
            <person name="Cuomo C."/>
            <person name="Burger G."/>
            <person name="Gray M.W."/>
            <person name="Holland P.W.H."/>
            <person name="King N."/>
            <person name="Lang F.B.F."/>
            <person name="Roger A.J."/>
            <person name="Ruiz-Trillo I."/>
            <person name="Young S.K."/>
            <person name="Zeng Q."/>
            <person name="Gargeya S."/>
            <person name="Alvarado L."/>
            <person name="Berlin A."/>
            <person name="Chapman S.B."/>
            <person name="Chen Z."/>
            <person name="Freedman E."/>
            <person name="Gellesch M."/>
            <person name="Goldberg J."/>
            <person name="Griggs A."/>
            <person name="Gujja S."/>
            <person name="Heilman E."/>
            <person name="Heiman D."/>
            <person name="Howarth C."/>
            <person name="Mehta T."/>
            <person name="Neiman D."/>
            <person name="Pearson M."/>
            <person name="Roberts A."/>
            <person name="Saif S."/>
            <person name="Shea T."/>
            <person name="Shenoy N."/>
            <person name="Sisk P."/>
            <person name="Stolte C."/>
            <person name="Sykes S."/>
            <person name="White J."/>
            <person name="Yandava C."/>
            <person name="Haas B."/>
            <person name="Nusbaum C."/>
            <person name="Birren B."/>
        </authorList>
    </citation>
    <scope>NUCLEOTIDE SEQUENCE [LARGE SCALE GENOMIC DNA]</scope>
    <source>
        <strain evidence="2">ATCC 50818</strain>
    </source>
</reference>
<feature type="compositionally biased region" description="Basic and acidic residues" evidence="1">
    <location>
        <begin position="837"/>
        <end position="848"/>
    </location>
</feature>
<feature type="compositionally biased region" description="Low complexity" evidence="1">
    <location>
        <begin position="309"/>
        <end position="318"/>
    </location>
</feature>
<feature type="compositionally biased region" description="Polar residues" evidence="1">
    <location>
        <begin position="1"/>
        <end position="21"/>
    </location>
</feature>
<feature type="compositionally biased region" description="Low complexity" evidence="1">
    <location>
        <begin position="71"/>
        <end position="82"/>
    </location>
</feature>
<proteinExistence type="predicted"/>
<dbReference type="GeneID" id="16073818"/>
<feature type="region of interest" description="Disordered" evidence="1">
    <location>
        <begin position="453"/>
        <end position="489"/>
    </location>
</feature>
<feature type="compositionally biased region" description="Basic and acidic residues" evidence="1">
    <location>
        <begin position="47"/>
        <end position="60"/>
    </location>
</feature>
<accession>F2UCN6</accession>
<feature type="region of interest" description="Disordered" evidence="1">
    <location>
        <begin position="837"/>
        <end position="927"/>
    </location>
</feature>
<evidence type="ECO:0000256" key="1">
    <source>
        <dbReference type="SAM" id="MobiDB-lite"/>
    </source>
</evidence>
<feature type="compositionally biased region" description="Basic residues" evidence="1">
    <location>
        <begin position="149"/>
        <end position="162"/>
    </location>
</feature>
<feature type="region of interest" description="Disordered" evidence="1">
    <location>
        <begin position="359"/>
        <end position="415"/>
    </location>
</feature>